<feature type="domain" description="IprA winged helix-turn-helix" evidence="1">
    <location>
        <begin position="142"/>
        <end position="209"/>
    </location>
</feature>
<sequence length="212" mass="24376">MTLLFDSSEKIYSSIDFSLLKEEFLTVGRELTIQAGMTIRPKKNEILVVLSGQMTVSASQNHELILGHTFPFMPIGLLERNYNLPLYYHAENDVAFVQLTEEEFDKIVFSDPQHAELLSQILLYMSTTLIHIYYERNNDSGYATIREMLKRYLFKSEDGTLNDEGIASFILKRTRLSRSYVFQILSGLKAGGYITVKNGKLVSINREIPKRF</sequence>
<evidence type="ECO:0000313" key="2">
    <source>
        <dbReference type="EMBL" id="MDX6031978.1"/>
    </source>
</evidence>
<proteinExistence type="predicted"/>
<dbReference type="InterPro" id="IPR018490">
    <property type="entry name" value="cNMP-bd_dom_sf"/>
</dbReference>
<dbReference type="EMBL" id="JAWXRD010000005">
    <property type="protein sequence ID" value="MDX6039824.1"/>
    <property type="molecule type" value="Genomic_DNA"/>
</dbReference>
<reference evidence="2 4" key="1">
    <citation type="submission" date="2023-11" db="EMBL/GenBank/DDBJ databases">
        <title>Scandinavium wanjuensis sp. nov., isolated from lettuce South Korea.</title>
        <authorList>
            <person name="Park J."/>
            <person name="Park S."/>
            <person name="Oh K.K."/>
            <person name="Cho G.S."/>
            <person name="Franz C.M.A.P."/>
        </authorList>
    </citation>
    <scope>NUCLEOTIDE SEQUENCE</scope>
    <source>
        <strain evidence="2">V105_12</strain>
        <strain evidence="3 4">V105_6</strain>
    </source>
</reference>
<dbReference type="InterPro" id="IPR014710">
    <property type="entry name" value="RmlC-like_jellyroll"/>
</dbReference>
<evidence type="ECO:0000313" key="5">
    <source>
        <dbReference type="Proteomes" id="UP001282336"/>
    </source>
</evidence>
<comment type="caution">
    <text evidence="2">The sequence shown here is derived from an EMBL/GenBank/DDBJ whole genome shotgun (WGS) entry which is preliminary data.</text>
</comment>
<dbReference type="AlphaFoldDB" id="A0AAJ2VUH4"/>
<keyword evidence="4" id="KW-1185">Reference proteome</keyword>
<evidence type="ECO:0000313" key="3">
    <source>
        <dbReference type="EMBL" id="MDX6039824.1"/>
    </source>
</evidence>
<dbReference type="Proteomes" id="UP001282336">
    <property type="component" value="Unassembled WGS sequence"/>
</dbReference>
<protein>
    <submittedName>
        <fullName evidence="2">Helix-turn-helix domain-containing protein</fullName>
    </submittedName>
</protein>
<dbReference type="EMBL" id="JAWXRC010000025">
    <property type="protein sequence ID" value="MDX6031978.1"/>
    <property type="molecule type" value="Genomic_DNA"/>
</dbReference>
<dbReference type="Proteomes" id="UP001275664">
    <property type="component" value="Unassembled WGS sequence"/>
</dbReference>
<dbReference type="RefSeq" id="WP_319628511.1">
    <property type="nucleotide sequence ID" value="NZ_JAWXRB010000032.1"/>
</dbReference>
<gene>
    <name evidence="3" type="ORF">SIK69_06375</name>
    <name evidence="2" type="ORF">SIL20_10710</name>
</gene>
<dbReference type="Gene3D" id="2.60.120.10">
    <property type="entry name" value="Jelly Rolls"/>
    <property type="match status" value="1"/>
</dbReference>
<dbReference type="SUPFAM" id="SSF51206">
    <property type="entry name" value="cAMP-binding domain-like"/>
    <property type="match status" value="1"/>
</dbReference>
<accession>A0AAJ2VUH4</accession>
<dbReference type="InterPro" id="IPR041687">
    <property type="entry name" value="HTH_46"/>
</dbReference>
<dbReference type="Pfam" id="PF15977">
    <property type="entry name" value="HTH_46"/>
    <property type="match status" value="1"/>
</dbReference>
<organism evidence="2 5">
    <name type="scientific">Scandinavium lactucae</name>
    <dbReference type="NCBI Taxonomy" id="3095028"/>
    <lineage>
        <taxon>Bacteria</taxon>
        <taxon>Pseudomonadati</taxon>
        <taxon>Pseudomonadota</taxon>
        <taxon>Gammaproteobacteria</taxon>
        <taxon>Enterobacterales</taxon>
        <taxon>Enterobacteriaceae</taxon>
        <taxon>Scandinavium</taxon>
    </lineage>
</organism>
<evidence type="ECO:0000313" key="4">
    <source>
        <dbReference type="Proteomes" id="UP001275664"/>
    </source>
</evidence>
<evidence type="ECO:0000259" key="1">
    <source>
        <dbReference type="Pfam" id="PF15977"/>
    </source>
</evidence>
<name>A0AAJ2VUH4_9ENTR</name>